<accession>A0A2G9HQD6</accession>
<evidence type="ECO:0000256" key="1">
    <source>
        <dbReference type="ARBA" id="ARBA00004141"/>
    </source>
</evidence>
<proteinExistence type="predicted"/>
<keyword evidence="8" id="KW-1185">Reference proteome</keyword>
<evidence type="ECO:0000313" key="8">
    <source>
        <dbReference type="Proteomes" id="UP000231279"/>
    </source>
</evidence>
<organism evidence="7 8">
    <name type="scientific">Handroanthus impetiginosus</name>
    <dbReference type="NCBI Taxonomy" id="429701"/>
    <lineage>
        <taxon>Eukaryota</taxon>
        <taxon>Viridiplantae</taxon>
        <taxon>Streptophyta</taxon>
        <taxon>Embryophyta</taxon>
        <taxon>Tracheophyta</taxon>
        <taxon>Spermatophyta</taxon>
        <taxon>Magnoliopsida</taxon>
        <taxon>eudicotyledons</taxon>
        <taxon>Gunneridae</taxon>
        <taxon>Pentapetalae</taxon>
        <taxon>asterids</taxon>
        <taxon>lamiids</taxon>
        <taxon>Lamiales</taxon>
        <taxon>Bignoniaceae</taxon>
        <taxon>Crescentiina</taxon>
        <taxon>Tabebuia alliance</taxon>
        <taxon>Handroanthus</taxon>
    </lineage>
</organism>
<dbReference type="AlphaFoldDB" id="A0A2G9HQD6"/>
<comment type="subcellular location">
    <subcellularLocation>
        <location evidence="1">Membrane</location>
        <topology evidence="1">Multi-pass membrane protein</topology>
    </subcellularLocation>
</comment>
<keyword evidence="4 6" id="KW-0472">Membrane</keyword>
<sequence>MVKNLLKSSLKVLNSAIGMGGIAVIAYGVLMIRIWQPDVDDHSPSSSHHNFTLPWFFHAFLGAGVALCATACLGHIAANTAHIFCLSCYISIVLLLLIFETIIVANLFIDSHWEKELPKDLCDRLDDFKDFVDSNDEIWKWVAWFIFLLQGICVLLATVLRTQETNEVDGHSIEDEDEDEDEGDDIAQTRFPLLGSSGRRPSSDSNIV</sequence>
<evidence type="ECO:0000313" key="7">
    <source>
        <dbReference type="EMBL" id="PIN19734.1"/>
    </source>
</evidence>
<feature type="region of interest" description="Disordered" evidence="5">
    <location>
        <begin position="189"/>
        <end position="208"/>
    </location>
</feature>
<feature type="transmembrane region" description="Helical" evidence="6">
    <location>
        <begin position="12"/>
        <end position="35"/>
    </location>
</feature>
<name>A0A2G9HQD6_9LAMI</name>
<feature type="transmembrane region" description="Helical" evidence="6">
    <location>
        <begin position="141"/>
        <end position="160"/>
    </location>
</feature>
<protein>
    <recommendedName>
        <fullName evidence="9">Tetraspanin family integral membrane protein</fullName>
    </recommendedName>
</protein>
<dbReference type="Proteomes" id="UP000231279">
    <property type="component" value="Unassembled WGS sequence"/>
</dbReference>
<evidence type="ECO:0000256" key="6">
    <source>
        <dbReference type="SAM" id="Phobius"/>
    </source>
</evidence>
<dbReference type="GO" id="GO:0016020">
    <property type="term" value="C:membrane"/>
    <property type="evidence" value="ECO:0007669"/>
    <property type="project" value="UniProtKB-SubCell"/>
</dbReference>
<keyword evidence="3 6" id="KW-1133">Transmembrane helix</keyword>
<evidence type="ECO:0000256" key="2">
    <source>
        <dbReference type="ARBA" id="ARBA00022692"/>
    </source>
</evidence>
<dbReference type="Pfam" id="PF00335">
    <property type="entry name" value="Tetraspanin"/>
    <property type="match status" value="1"/>
</dbReference>
<reference evidence="8" key="1">
    <citation type="journal article" date="2018" name="Gigascience">
        <title>Genome assembly of the Pink Ipe (Handroanthus impetiginosus, Bignoniaceae), a highly valued, ecologically keystone Neotropical timber forest tree.</title>
        <authorList>
            <person name="Silva-Junior O.B."/>
            <person name="Grattapaglia D."/>
            <person name="Novaes E."/>
            <person name="Collevatti R.G."/>
        </authorList>
    </citation>
    <scope>NUCLEOTIDE SEQUENCE [LARGE SCALE GENOMIC DNA]</scope>
    <source>
        <strain evidence="8">cv. UFG-1</strain>
    </source>
</reference>
<keyword evidence="2 6" id="KW-0812">Transmembrane</keyword>
<evidence type="ECO:0000256" key="4">
    <source>
        <dbReference type="ARBA" id="ARBA00023136"/>
    </source>
</evidence>
<feature type="compositionally biased region" description="Polar residues" evidence="5">
    <location>
        <begin position="199"/>
        <end position="208"/>
    </location>
</feature>
<comment type="caution">
    <text evidence="7">The sequence shown here is derived from an EMBL/GenBank/DDBJ whole genome shotgun (WGS) entry which is preliminary data.</text>
</comment>
<evidence type="ECO:0000256" key="5">
    <source>
        <dbReference type="SAM" id="MobiDB-lite"/>
    </source>
</evidence>
<dbReference type="OrthoDB" id="1712901at2759"/>
<feature type="transmembrane region" description="Helical" evidence="6">
    <location>
        <begin position="55"/>
        <end position="76"/>
    </location>
</feature>
<evidence type="ECO:0000256" key="3">
    <source>
        <dbReference type="ARBA" id="ARBA00022989"/>
    </source>
</evidence>
<feature type="transmembrane region" description="Helical" evidence="6">
    <location>
        <begin position="83"/>
        <end position="109"/>
    </location>
</feature>
<dbReference type="InterPro" id="IPR018499">
    <property type="entry name" value="Tetraspanin/Peripherin"/>
</dbReference>
<dbReference type="EMBL" id="NKXS01001227">
    <property type="protein sequence ID" value="PIN19734.1"/>
    <property type="molecule type" value="Genomic_DNA"/>
</dbReference>
<gene>
    <name evidence="7" type="ORF">CDL12_07582</name>
</gene>
<evidence type="ECO:0008006" key="9">
    <source>
        <dbReference type="Google" id="ProtNLM"/>
    </source>
</evidence>